<dbReference type="EnsemblBacteria" id="AAQ00668">
    <property type="protein sequence ID" value="AAQ00668"/>
    <property type="gene ID" value="Pro_1624"/>
</dbReference>
<dbReference type="PANTHER" id="PTHR43861">
    <property type="entry name" value="TRANS-ACONITATE 2-METHYLTRANSFERASE-RELATED"/>
    <property type="match status" value="1"/>
</dbReference>
<dbReference type="RefSeq" id="WP_011125774.1">
    <property type="nucleotide sequence ID" value="NC_005042.1"/>
</dbReference>
<proteinExistence type="predicted"/>
<evidence type="ECO:0000313" key="2">
    <source>
        <dbReference type="Proteomes" id="UP000001420"/>
    </source>
</evidence>
<keyword evidence="1" id="KW-0489">Methyltransferase</keyword>
<dbReference type="STRING" id="167539.Pro_1624"/>
<dbReference type="InterPro" id="IPR029063">
    <property type="entry name" value="SAM-dependent_MTases_sf"/>
</dbReference>
<dbReference type="GO" id="GO:0008168">
    <property type="term" value="F:methyltransferase activity"/>
    <property type="evidence" value="ECO:0007669"/>
    <property type="project" value="UniProtKB-KW"/>
</dbReference>
<protein>
    <submittedName>
        <fullName evidence="1">SAM dependent methyltransferase</fullName>
    </submittedName>
</protein>
<dbReference type="CDD" id="cd02440">
    <property type="entry name" value="AdoMet_MTases"/>
    <property type="match status" value="1"/>
</dbReference>
<name>Q7VA43_PROMA</name>
<dbReference type="SUPFAM" id="SSF53335">
    <property type="entry name" value="S-adenosyl-L-methionine-dependent methyltransferases"/>
    <property type="match status" value="1"/>
</dbReference>
<dbReference type="EMBL" id="AE017126">
    <property type="protein sequence ID" value="AAQ00668.1"/>
    <property type="molecule type" value="Genomic_DNA"/>
</dbReference>
<keyword evidence="1" id="KW-0808">Transferase</keyword>
<dbReference type="eggNOG" id="COG4106">
    <property type="taxonomic scope" value="Bacteria"/>
</dbReference>
<dbReference type="KEGG" id="pma:Pro_1624"/>
<organism evidence="1 2">
    <name type="scientific">Prochlorococcus marinus (strain SARG / CCMP1375 / SS120)</name>
    <dbReference type="NCBI Taxonomy" id="167539"/>
    <lineage>
        <taxon>Bacteria</taxon>
        <taxon>Bacillati</taxon>
        <taxon>Cyanobacteriota</taxon>
        <taxon>Cyanophyceae</taxon>
        <taxon>Synechococcales</taxon>
        <taxon>Prochlorococcaceae</taxon>
        <taxon>Prochlorococcus</taxon>
    </lineage>
</organism>
<dbReference type="PANTHER" id="PTHR43861:SF1">
    <property type="entry name" value="TRANS-ACONITATE 2-METHYLTRANSFERASE"/>
    <property type="match status" value="1"/>
</dbReference>
<sequence length="251" mass="28087">MSTNWQKLVIQNFDEASSKYNNSANLQKIFAAKLAAQCSKKVINSGVWVDLGSGTGLLANALEKINPNQSVIRVDGSPRMLAEHLPNKSTQLFNLNYGLPKWENPPTLIASSFALHWLKDPEERLMEWFSALAPGGLLAIALPDEASFPEWHEAAKKAKVACTAMKFPSHNALTNLVKADNIIFQQLESFTQKAPRVTSLLKPLVNIGAQTSHHPALNISQWRRLQQSWPMVESNRTYNLTWLIHILLVKK</sequence>
<dbReference type="PATRIC" id="fig|167539.5.peg.1716"/>
<keyword evidence="2" id="KW-1185">Reference proteome</keyword>
<evidence type="ECO:0000313" key="1">
    <source>
        <dbReference type="EMBL" id="AAQ00668.1"/>
    </source>
</evidence>
<gene>
    <name evidence="1" type="ordered locus">Pro_1624</name>
</gene>
<dbReference type="Gene3D" id="3.40.50.150">
    <property type="entry name" value="Vaccinia Virus protein VP39"/>
    <property type="match status" value="1"/>
</dbReference>
<reference evidence="1 2" key="1">
    <citation type="journal article" date="2003" name="Proc. Natl. Acad. Sci. U.S.A.">
        <title>Genome sequence of the cyanobacterium Prochlorococcus marinus SS120, a nearly minimal oxyphototrophic genome.</title>
        <authorList>
            <person name="Dufresne A."/>
            <person name="Salanoubat M."/>
            <person name="Partensky F."/>
            <person name="Artiguenave F."/>
            <person name="Axmann I.M."/>
            <person name="Barbe V."/>
            <person name="Duprat S."/>
            <person name="Galperin M.Y."/>
            <person name="Koonin E.V."/>
            <person name="Le Gall F."/>
            <person name="Makarova K.S."/>
            <person name="Ostrowski M."/>
            <person name="Oztas S."/>
            <person name="Robert C."/>
            <person name="Rogozin I.B."/>
            <person name="Scanlan D.J."/>
            <person name="Tandeau de Marsac N."/>
            <person name="Weissenbach J."/>
            <person name="Wincker P."/>
            <person name="Wolf Y.I."/>
            <person name="Hess W.R."/>
        </authorList>
    </citation>
    <scope>NUCLEOTIDE SEQUENCE [LARGE SCALE GENOMIC DNA]</scope>
    <source>
        <strain evidence="2">SARG / CCMP1375 / SS120</strain>
    </source>
</reference>
<dbReference type="Pfam" id="PF13489">
    <property type="entry name" value="Methyltransf_23"/>
    <property type="match status" value="1"/>
</dbReference>
<dbReference type="HOGENOM" id="CLU_046586_2_3_3"/>
<dbReference type="Proteomes" id="UP000001420">
    <property type="component" value="Chromosome"/>
</dbReference>
<dbReference type="AlphaFoldDB" id="Q7VA43"/>
<accession>Q7VA43</accession>
<dbReference type="OrthoDB" id="538796at2"/>
<dbReference type="GO" id="GO:0032259">
    <property type="term" value="P:methylation"/>
    <property type="evidence" value="ECO:0007669"/>
    <property type="project" value="UniProtKB-KW"/>
</dbReference>